<dbReference type="RefSeq" id="WP_009053249.1">
    <property type="nucleotide sequence ID" value="NZ_AJYA01000002.1"/>
</dbReference>
<gene>
    <name evidence="3" type="ORF">A3SI_01421</name>
</gene>
<protein>
    <recommendedName>
        <fullName evidence="2">UPF0102 protein A3SI_01421</fullName>
    </recommendedName>
</protein>
<dbReference type="Pfam" id="PF02021">
    <property type="entry name" value="UPF0102"/>
    <property type="match status" value="1"/>
</dbReference>
<name>I5CA48_9BACT</name>
<dbReference type="STRING" id="1189621.A3SI_01421"/>
<dbReference type="Gene3D" id="3.40.1350.10">
    <property type="match status" value="1"/>
</dbReference>
<dbReference type="NCBIfam" id="NF009150">
    <property type="entry name" value="PRK12497.1-3"/>
    <property type="match status" value="1"/>
</dbReference>
<proteinExistence type="inferred from homology"/>
<evidence type="ECO:0000313" key="3">
    <source>
        <dbReference type="EMBL" id="EIM78700.1"/>
    </source>
</evidence>
<dbReference type="HAMAP" id="MF_00048">
    <property type="entry name" value="UPF0102"/>
    <property type="match status" value="1"/>
</dbReference>
<dbReference type="AlphaFoldDB" id="I5CA48"/>
<dbReference type="OrthoDB" id="9802516at2"/>
<sequence length="117" mass="13944">MDMRTIGFQAENLAKEWLEARGYHLVKANYRYQHAEVDLIMTHNKVMVFFEIKFRTNLSYGYPEAFVYKSKQRLIIRAADYFVHRVGWKYGIRFDIIAIEQAQGSPPLITHFQDAFY</sequence>
<evidence type="ECO:0000256" key="1">
    <source>
        <dbReference type="ARBA" id="ARBA00006738"/>
    </source>
</evidence>
<comment type="similarity">
    <text evidence="1 2">Belongs to the UPF0102 family.</text>
</comment>
<dbReference type="PANTHER" id="PTHR34039:SF1">
    <property type="entry name" value="UPF0102 PROTEIN YRAN"/>
    <property type="match status" value="1"/>
</dbReference>
<dbReference type="InterPro" id="IPR011856">
    <property type="entry name" value="tRNA_endonuc-like_dom_sf"/>
</dbReference>
<comment type="caution">
    <text evidence="3">The sequence shown here is derived from an EMBL/GenBank/DDBJ whole genome shotgun (WGS) entry which is preliminary data.</text>
</comment>
<dbReference type="PANTHER" id="PTHR34039">
    <property type="entry name" value="UPF0102 PROTEIN YRAN"/>
    <property type="match status" value="1"/>
</dbReference>
<organism evidence="3 4">
    <name type="scientific">Nitritalea halalkaliphila LW7</name>
    <dbReference type="NCBI Taxonomy" id="1189621"/>
    <lineage>
        <taxon>Bacteria</taxon>
        <taxon>Pseudomonadati</taxon>
        <taxon>Bacteroidota</taxon>
        <taxon>Cytophagia</taxon>
        <taxon>Cytophagales</taxon>
        <taxon>Cyclobacteriaceae</taxon>
        <taxon>Nitritalea</taxon>
    </lineage>
</organism>
<dbReference type="EMBL" id="AJYA01000002">
    <property type="protein sequence ID" value="EIM78700.1"/>
    <property type="molecule type" value="Genomic_DNA"/>
</dbReference>
<dbReference type="InterPro" id="IPR011335">
    <property type="entry name" value="Restrct_endonuc-II-like"/>
</dbReference>
<evidence type="ECO:0000256" key="2">
    <source>
        <dbReference type="HAMAP-Rule" id="MF_00048"/>
    </source>
</evidence>
<accession>I5CA48</accession>
<reference evidence="3 4" key="1">
    <citation type="submission" date="2012-05" db="EMBL/GenBank/DDBJ databases">
        <title>Genome sequence of Nitritalea halalkaliphila LW7.</title>
        <authorList>
            <person name="Jangir P.K."/>
            <person name="Singh A."/>
            <person name="Shivaji S."/>
            <person name="Sharma R."/>
        </authorList>
    </citation>
    <scope>NUCLEOTIDE SEQUENCE [LARGE SCALE GENOMIC DNA]</scope>
    <source>
        <strain evidence="3 4">LW7</strain>
    </source>
</reference>
<dbReference type="SUPFAM" id="SSF52980">
    <property type="entry name" value="Restriction endonuclease-like"/>
    <property type="match status" value="1"/>
</dbReference>
<dbReference type="GO" id="GO:0003676">
    <property type="term" value="F:nucleic acid binding"/>
    <property type="evidence" value="ECO:0007669"/>
    <property type="project" value="InterPro"/>
</dbReference>
<dbReference type="Proteomes" id="UP000005551">
    <property type="component" value="Unassembled WGS sequence"/>
</dbReference>
<keyword evidence="4" id="KW-1185">Reference proteome</keyword>
<evidence type="ECO:0000313" key="4">
    <source>
        <dbReference type="Proteomes" id="UP000005551"/>
    </source>
</evidence>
<dbReference type="InterPro" id="IPR003509">
    <property type="entry name" value="UPF0102_YraN-like"/>
</dbReference>